<feature type="binding site" evidence="8">
    <location>
        <position position="67"/>
    </location>
    <ligand>
        <name>Ni(2+)</name>
        <dbReference type="ChEBI" id="CHEBI:49786"/>
    </ligand>
</feature>
<evidence type="ECO:0000256" key="4">
    <source>
        <dbReference type="ARBA" id="ARBA00011771"/>
    </source>
</evidence>
<evidence type="ECO:0000256" key="2">
    <source>
        <dbReference type="ARBA" id="ARBA00004196"/>
    </source>
</evidence>
<evidence type="ECO:0000313" key="10">
    <source>
        <dbReference type="EMBL" id="CCC80712.1"/>
    </source>
</evidence>
<evidence type="ECO:0000256" key="7">
    <source>
        <dbReference type="ARBA" id="ARBA00023002"/>
    </source>
</evidence>
<dbReference type="GO" id="GO:0008901">
    <property type="term" value="F:ferredoxin hydrogenase activity"/>
    <property type="evidence" value="ECO:0007669"/>
    <property type="project" value="InterPro"/>
</dbReference>
<dbReference type="PaxDb" id="768679-TTX_0033"/>
<dbReference type="RefSeq" id="WP_014125970.1">
    <property type="nucleotide sequence ID" value="NC_016070.1"/>
</dbReference>
<dbReference type="InterPro" id="IPR050867">
    <property type="entry name" value="NiFe/NiFeSe_hydrgnase_LSU"/>
</dbReference>
<keyword evidence="7 9" id="KW-0560">Oxidoreductase</keyword>
<dbReference type="PATRIC" id="fig|768679.9.peg.36"/>
<dbReference type="InterPro" id="IPR018194">
    <property type="entry name" value="Ni-dep_hyd_lsu_Ni_BS"/>
</dbReference>
<dbReference type="GO" id="GO:0016151">
    <property type="term" value="F:nickel cation binding"/>
    <property type="evidence" value="ECO:0007669"/>
    <property type="project" value="InterPro"/>
</dbReference>
<feature type="binding site" evidence="8">
    <location>
        <position position="64"/>
    </location>
    <ligand>
        <name>Ni(2+)</name>
        <dbReference type="ChEBI" id="CHEBI:49786"/>
    </ligand>
</feature>
<comment type="subunit">
    <text evidence="4">Heterodimer of a large and a small subunit.</text>
</comment>
<comment type="similarity">
    <text evidence="3 9">Belongs to the [NiFe]/[NiFeSe] hydrogenase large subunit family.</text>
</comment>
<feature type="binding site" evidence="8">
    <location>
        <position position="620"/>
    </location>
    <ligand>
        <name>Mg(2+)</name>
        <dbReference type="ChEBI" id="CHEBI:18420"/>
    </ligand>
</feature>
<comment type="subcellular location">
    <subcellularLocation>
        <location evidence="2">Cell envelope</location>
    </subcellularLocation>
</comment>
<dbReference type="InterPro" id="IPR029014">
    <property type="entry name" value="NiFe-Hase_large"/>
</dbReference>
<evidence type="ECO:0000256" key="1">
    <source>
        <dbReference type="ARBA" id="ARBA00001967"/>
    </source>
</evidence>
<dbReference type="OrthoDB" id="42371at2157"/>
<dbReference type="HOGENOM" id="CLU_030087_0_0_2"/>
<dbReference type="Pfam" id="PF00374">
    <property type="entry name" value="NiFeSe_Hases"/>
    <property type="match status" value="2"/>
</dbReference>
<dbReference type="PANTHER" id="PTHR42958:SF2">
    <property type="entry name" value="UPTAKE HYDROGENASE LARGE SUBUNIT"/>
    <property type="match status" value="1"/>
</dbReference>
<keyword evidence="11" id="KW-1185">Reference proteome</keyword>
<evidence type="ECO:0000256" key="5">
    <source>
        <dbReference type="ARBA" id="ARBA00022596"/>
    </source>
</evidence>
<dbReference type="Gene3D" id="1.10.645.10">
    <property type="entry name" value="Cytochrome-c3 Hydrogenase, chain B"/>
    <property type="match status" value="1"/>
</dbReference>
<keyword evidence="8" id="KW-0460">Magnesium</keyword>
<keyword evidence="8" id="KW-0408">Iron</keyword>
<feature type="binding site" evidence="8">
    <location>
        <position position="617"/>
    </location>
    <ligand>
        <name>Fe cation</name>
        <dbReference type="ChEBI" id="CHEBI:24875"/>
    </ligand>
</feature>
<dbReference type="eggNOG" id="arCOG01550">
    <property type="taxonomic scope" value="Archaea"/>
</dbReference>
<protein>
    <submittedName>
        <fullName evidence="10">Ni,Fe-hydrogenase I large subunit</fullName>
    </submittedName>
</protein>
<feature type="binding site" evidence="8">
    <location>
        <position position="67"/>
    </location>
    <ligand>
        <name>Fe cation</name>
        <dbReference type="ChEBI" id="CHEBI:24875"/>
    </ligand>
</feature>
<gene>
    <name evidence="10" type="primary">hynL</name>
    <name evidence="10" type="ordered locus">TTX_0033</name>
</gene>
<organism evidence="10 11">
    <name type="scientific">Thermoproteus tenax (strain ATCC 35583 / DSM 2078 / JCM 9277 / NBRC 100435 / Kra 1)</name>
    <dbReference type="NCBI Taxonomy" id="768679"/>
    <lineage>
        <taxon>Archaea</taxon>
        <taxon>Thermoproteota</taxon>
        <taxon>Thermoprotei</taxon>
        <taxon>Thermoproteales</taxon>
        <taxon>Thermoproteaceae</taxon>
        <taxon>Thermoproteus</taxon>
    </lineage>
</organism>
<accession>G4RQ75</accession>
<keyword evidence="6 8" id="KW-0479">Metal-binding</keyword>
<dbReference type="Proteomes" id="UP000002654">
    <property type="component" value="Chromosome"/>
</dbReference>
<dbReference type="SUPFAM" id="SSF56762">
    <property type="entry name" value="HydB/Nqo4-like"/>
    <property type="match status" value="1"/>
</dbReference>
<proteinExistence type="inferred from homology"/>
<evidence type="ECO:0000256" key="3">
    <source>
        <dbReference type="ARBA" id="ARBA00009292"/>
    </source>
</evidence>
<comment type="cofactor">
    <cofactor evidence="1 8">
        <name>Ni(2+)</name>
        <dbReference type="ChEBI" id="CHEBI:49786"/>
    </cofactor>
</comment>
<dbReference type="PROSITE" id="PS00507">
    <property type="entry name" value="NI_HGENASE_L_1"/>
    <property type="match status" value="1"/>
</dbReference>
<dbReference type="AlphaFoldDB" id="G4RQ75"/>
<dbReference type="EMBL" id="FN869859">
    <property type="protein sequence ID" value="CCC80712.1"/>
    <property type="molecule type" value="Genomic_DNA"/>
</dbReference>
<dbReference type="PANTHER" id="PTHR42958">
    <property type="entry name" value="HYDROGENASE-2 LARGE CHAIN"/>
    <property type="match status" value="1"/>
</dbReference>
<evidence type="ECO:0000313" key="11">
    <source>
        <dbReference type="Proteomes" id="UP000002654"/>
    </source>
</evidence>
<feature type="binding site" evidence="8">
    <location>
        <position position="45"/>
    </location>
    <ligand>
        <name>Mg(2+)</name>
        <dbReference type="ChEBI" id="CHEBI:18420"/>
    </ligand>
</feature>
<feature type="binding site" evidence="8">
    <location>
        <position position="614"/>
    </location>
    <ligand>
        <name>Ni(2+)</name>
        <dbReference type="ChEBI" id="CHEBI:49786"/>
    </ligand>
</feature>
<dbReference type="KEGG" id="ttn:TTX_0033"/>
<dbReference type="STRING" id="768679.TTX_0033"/>
<sequence>MSTIKLWIDPITRIEGHLALYAEVDSSTRKVTTAHTTVMMFRGFEVFLRGRPPEDAIHITSRTCGVCGAAHANASTRACDVASGMTPYPMGNVLRTMAYAMTDYTYDHSIILNMLEGPDYSEAIVSKLTPSVWQTAQSTPANYSSIHGYRTIADIMRDLNPITGRIWQLTVKHQRLAREAGVLIYGRHSHPSTLIPGGISTDITLLGSMLEEYYARLSKLLAWVKFVWAIWQDLYEFFRDHVSTPDGKSYALTQGKTHDPPVLLASGWGDDPEVYSSITDEANGDWRQLYAKLDEAYNARWEKPGLAIGHQLYSPNPTEIQLGYVEFADSSFYEDWVKANVAPPYGWLTEDPIGRPLVNGDPTLQKYHMWNRTTIPKPGAINFADKYTWAAEPRIVLPMGSLKGTVIPIETGPIAQLWMDTLHATKVTTATGQTLWESNGSTLKLYLPGNTVNPDLPEGTYGELTITWNLPQYSTTMERLLARAVHLAMAAAMGYAALLYAFELVNKGKTQTSRPWSYGKWPSFSYSFGWWQVPRGNCMHWLVQQNGRIANYQYEAPTTPNVSPQNSRCTGQWQGQCRGPFEMSVINSQETEETPPDQWTGLDFVRAIRSFDPCLACAVHFEAKGEGGRVYNVIEKVIWNACSL</sequence>
<evidence type="ECO:0000256" key="8">
    <source>
        <dbReference type="PIRSR" id="PIRSR601501-1"/>
    </source>
</evidence>
<keyword evidence="5 8" id="KW-0533">Nickel</keyword>
<reference evidence="10 11" key="1">
    <citation type="journal article" date="2011" name="PLoS ONE">
        <title>The complete genome sequence of Thermoproteus tenax: a physiologically versatile member of the Crenarchaeota.</title>
        <authorList>
            <person name="Siebers B."/>
            <person name="Zaparty M."/>
            <person name="Raddatz G."/>
            <person name="Tjaden B."/>
            <person name="Albers S.V."/>
            <person name="Bell S.D."/>
            <person name="Blombach F."/>
            <person name="Kletzin A."/>
            <person name="Kyrpides N."/>
            <person name="Lanz C."/>
            <person name="Plagens A."/>
            <person name="Rampp M."/>
            <person name="Rosinus A."/>
            <person name="von Jan M."/>
            <person name="Makarova K.S."/>
            <person name="Klenk H.P."/>
            <person name="Schuster S.C."/>
            <person name="Hensel R."/>
        </authorList>
    </citation>
    <scope>NUCLEOTIDE SEQUENCE [LARGE SCALE GENOMIC DNA]</scope>
    <source>
        <strain evidence="11">ATCC 35583 / DSM 2078 / JCM 9277 / NBRC 100435 / Kra 1</strain>
    </source>
</reference>
<dbReference type="PROSITE" id="PS00508">
    <property type="entry name" value="NI_HGENASE_L_2"/>
    <property type="match status" value="1"/>
</dbReference>
<evidence type="ECO:0000256" key="6">
    <source>
        <dbReference type="ARBA" id="ARBA00022723"/>
    </source>
</evidence>
<dbReference type="GeneID" id="11263040"/>
<evidence type="ECO:0000256" key="9">
    <source>
        <dbReference type="RuleBase" id="RU003896"/>
    </source>
</evidence>
<comment type="cofactor">
    <cofactor evidence="8">
        <name>Fe cation</name>
        <dbReference type="ChEBI" id="CHEBI:24875"/>
    </cofactor>
</comment>
<name>G4RQ75_THETK</name>
<dbReference type="InterPro" id="IPR001501">
    <property type="entry name" value="Ni-dep_hyd_lsu"/>
</dbReference>